<proteinExistence type="predicted"/>
<reference evidence="1" key="1">
    <citation type="journal article" date="2020" name="Nature">
        <title>Giant virus diversity and host interactions through global metagenomics.</title>
        <authorList>
            <person name="Schulz F."/>
            <person name="Roux S."/>
            <person name="Paez-Espino D."/>
            <person name="Jungbluth S."/>
            <person name="Walsh D.A."/>
            <person name="Denef V.J."/>
            <person name="McMahon K.D."/>
            <person name="Konstantinidis K.T."/>
            <person name="Eloe-Fadrosh E.A."/>
            <person name="Kyrpides N.C."/>
            <person name="Woyke T."/>
        </authorList>
    </citation>
    <scope>NUCLEOTIDE SEQUENCE</scope>
    <source>
        <strain evidence="1">GVMAG-S-ERX555943-30</strain>
    </source>
</reference>
<dbReference type="GO" id="GO:0005739">
    <property type="term" value="C:mitochondrion"/>
    <property type="evidence" value="ECO:0007669"/>
    <property type="project" value="TreeGrafter"/>
</dbReference>
<dbReference type="SUPFAM" id="SSF51735">
    <property type="entry name" value="NAD(P)-binding Rossmann-fold domains"/>
    <property type="match status" value="1"/>
</dbReference>
<sequence>MISPTMINRTYTVLKDSIHNTNILNPILKSLKNKTFIVTGGHYGIGYSIASSVALHGANVVLLDTCTRDDAKYKNNIYTAAEKITDMTQRANCVAIDCNITHRNHIQYALQETVDIFGAIDGIVLNASSTKLYNTLDVTESAINNMTYVNIKGNFLLGQKYIRYAHKRKAGGRILAISPPLSYIDSKHYWVPHLYYSMSMMSLTMMLKTWNAEFPNIHVNSIWPTKFANPSSLNKQIICNKREQSKITGEAIKYLLSADPELCSGHHFTDESIVNWINKNELN</sequence>
<evidence type="ECO:0008006" key="2">
    <source>
        <dbReference type="Google" id="ProtNLM"/>
    </source>
</evidence>
<dbReference type="Pfam" id="PF00106">
    <property type="entry name" value="adh_short"/>
    <property type="match status" value="1"/>
</dbReference>
<dbReference type="InterPro" id="IPR002347">
    <property type="entry name" value="SDR_fam"/>
</dbReference>
<organism evidence="1">
    <name type="scientific">viral metagenome</name>
    <dbReference type="NCBI Taxonomy" id="1070528"/>
    <lineage>
        <taxon>unclassified sequences</taxon>
        <taxon>metagenomes</taxon>
        <taxon>organismal metagenomes</taxon>
    </lineage>
</organism>
<name>A0A6C0AUL8_9ZZZZ</name>
<dbReference type="Gene3D" id="3.40.50.720">
    <property type="entry name" value="NAD(P)-binding Rossmann-like Domain"/>
    <property type="match status" value="1"/>
</dbReference>
<evidence type="ECO:0000313" key="1">
    <source>
        <dbReference type="EMBL" id="QHS83492.1"/>
    </source>
</evidence>
<dbReference type="EMBL" id="MN738758">
    <property type="protein sequence ID" value="QHS83492.1"/>
    <property type="molecule type" value="Genomic_DNA"/>
</dbReference>
<dbReference type="PANTHER" id="PTHR42808">
    <property type="entry name" value="HYDROXYSTEROID DEHYDROGENASE-LIKE PROTEIN 2"/>
    <property type="match status" value="1"/>
</dbReference>
<dbReference type="PRINTS" id="PR00081">
    <property type="entry name" value="GDHRDH"/>
</dbReference>
<accession>A0A6C0AUL8</accession>
<protein>
    <recommendedName>
        <fullName evidence="2">SDR family NAD(P)-dependent oxidoreductase</fullName>
    </recommendedName>
</protein>
<dbReference type="PANTHER" id="PTHR42808:SF3">
    <property type="entry name" value="HYDROXYSTEROID DEHYDROGENASE-LIKE PROTEIN 2"/>
    <property type="match status" value="1"/>
</dbReference>
<dbReference type="AlphaFoldDB" id="A0A6C0AUL8"/>
<dbReference type="InterPro" id="IPR036291">
    <property type="entry name" value="NAD(P)-bd_dom_sf"/>
</dbReference>
<dbReference type="InterPro" id="IPR051935">
    <property type="entry name" value="HSDL2"/>
</dbReference>